<proteinExistence type="predicted"/>
<dbReference type="AlphaFoldDB" id="A0A6J7IW38"/>
<dbReference type="EMBL" id="CAEMXZ010000010">
    <property type="protein sequence ID" value="CAB4322628.1"/>
    <property type="molecule type" value="Genomic_DNA"/>
</dbReference>
<name>A0A6J7IW38_9ZZZZ</name>
<evidence type="ECO:0000313" key="1">
    <source>
        <dbReference type="EMBL" id="CAB4322628.1"/>
    </source>
</evidence>
<accession>A0A6J7IW38</accession>
<reference evidence="2" key="1">
    <citation type="submission" date="2020-05" db="EMBL/GenBank/DDBJ databases">
        <authorList>
            <person name="Chiriac C."/>
            <person name="Salcher M."/>
            <person name="Ghai R."/>
            <person name="Kavagutti S V."/>
        </authorList>
    </citation>
    <scope>NUCLEOTIDE SEQUENCE</scope>
</reference>
<sequence>MRLTGNHTTKHPRTISSNRTLAAGFDLDSMIDQKMVAEAQQLRERALGLREQADHLDSFLATSYRRRASELQLEAWLLEVRSGLPESLIHTAA</sequence>
<organism evidence="2">
    <name type="scientific">freshwater metagenome</name>
    <dbReference type="NCBI Taxonomy" id="449393"/>
    <lineage>
        <taxon>unclassified sequences</taxon>
        <taxon>metagenomes</taxon>
        <taxon>ecological metagenomes</taxon>
    </lineage>
</organism>
<protein>
    <submittedName>
        <fullName evidence="2">Unannotated protein</fullName>
    </submittedName>
</protein>
<gene>
    <name evidence="1" type="ORF">UFOPK1392_00364</name>
    <name evidence="2" type="ORF">UFOPK3733_00873</name>
</gene>
<dbReference type="EMBL" id="CAFBNC010000034">
    <property type="protein sequence ID" value="CAB4934457.1"/>
    <property type="molecule type" value="Genomic_DNA"/>
</dbReference>
<evidence type="ECO:0000313" key="2">
    <source>
        <dbReference type="EMBL" id="CAB4934457.1"/>
    </source>
</evidence>